<evidence type="ECO:0000256" key="9">
    <source>
        <dbReference type="ARBA" id="ARBA00023004"/>
    </source>
</evidence>
<dbReference type="Proteomes" id="UP000272560">
    <property type="component" value="Unassembled WGS sequence"/>
</dbReference>
<keyword evidence="10 12" id="KW-0411">Iron-sulfur</keyword>
<dbReference type="PRINTS" id="PR00354">
    <property type="entry name" value="7FE8SFRDOXIN"/>
</dbReference>
<name>A0A3A5M7J4_9MICC</name>
<evidence type="ECO:0000256" key="2">
    <source>
        <dbReference type="ARBA" id="ARBA00003532"/>
    </source>
</evidence>
<evidence type="ECO:0000256" key="1">
    <source>
        <dbReference type="ARBA" id="ARBA00001966"/>
    </source>
</evidence>
<dbReference type="RefSeq" id="WP_120147223.1">
    <property type="nucleotide sequence ID" value="NZ_QZVT01000001.1"/>
</dbReference>
<keyword evidence="5 12" id="KW-0004">4Fe-4S</keyword>
<comment type="caution">
    <text evidence="14">The sequence shown here is derived from an EMBL/GenBank/DDBJ whole genome shotgun (WGS) entry which is preliminary data.</text>
</comment>
<dbReference type="GO" id="GO:0051538">
    <property type="term" value="F:3 iron, 4 sulfur cluster binding"/>
    <property type="evidence" value="ECO:0007669"/>
    <property type="project" value="UniProtKB-UniRule"/>
</dbReference>
<comment type="cofactor">
    <cofactor evidence="1 12">
        <name>[4Fe-4S] cluster</name>
        <dbReference type="ChEBI" id="CHEBI:49883"/>
    </cofactor>
</comment>
<accession>A0A3A5M7J4</accession>
<evidence type="ECO:0000256" key="11">
    <source>
        <dbReference type="ARBA" id="ARBA00023291"/>
    </source>
</evidence>
<dbReference type="PANTHER" id="PTHR42859">
    <property type="entry name" value="OXIDOREDUCTASE"/>
    <property type="match status" value="1"/>
</dbReference>
<keyword evidence="11 12" id="KW-0003">3Fe-4S</keyword>
<keyword evidence="7" id="KW-0677">Repeat</keyword>
<dbReference type="InterPro" id="IPR050294">
    <property type="entry name" value="RnfB_subfamily"/>
</dbReference>
<comment type="cofactor">
    <cofactor evidence="12">
        <name>[3Fe-4S] cluster</name>
        <dbReference type="ChEBI" id="CHEBI:21137"/>
    </cofactor>
    <text evidence="12">Binds 1 [3Fe-4S] cluster.</text>
</comment>
<feature type="domain" description="4Fe-4S ferredoxin-type" evidence="13">
    <location>
        <begin position="31"/>
        <end position="60"/>
    </location>
</feature>
<dbReference type="GO" id="GO:0009055">
    <property type="term" value="F:electron transfer activity"/>
    <property type="evidence" value="ECO:0007669"/>
    <property type="project" value="UniProtKB-UniRule"/>
</dbReference>
<evidence type="ECO:0000256" key="8">
    <source>
        <dbReference type="ARBA" id="ARBA00022982"/>
    </source>
</evidence>
<dbReference type="Pfam" id="PF00037">
    <property type="entry name" value="Fer4"/>
    <property type="match status" value="1"/>
</dbReference>
<keyword evidence="9 12" id="KW-0408">Iron</keyword>
<dbReference type="InterPro" id="IPR017896">
    <property type="entry name" value="4Fe4S_Fe-S-bd"/>
</dbReference>
<comment type="function">
    <text evidence="2 12">Ferredoxins are iron-sulfur proteins that transfer electrons in a wide variety of metabolic reactions.</text>
</comment>
<keyword evidence="6 12" id="KW-0479">Metal-binding</keyword>
<gene>
    <name evidence="14" type="ORF">D6T63_01350</name>
</gene>
<keyword evidence="15" id="KW-1185">Reference proteome</keyword>
<evidence type="ECO:0000256" key="12">
    <source>
        <dbReference type="RuleBase" id="RU365098"/>
    </source>
</evidence>
<dbReference type="Gene3D" id="3.30.70.20">
    <property type="match status" value="1"/>
</dbReference>
<sequence>MTYVIAQPCVDVKDKACIEECPVDCIYEGERSLYIHPDECVDCGACEPVCPVEAIYYEDDTPEQWAEYYKANVEFFDVPAPTGPALGSPGGAAKVGNTGFDHPIIAVLPPQNQPA</sequence>
<evidence type="ECO:0000256" key="7">
    <source>
        <dbReference type="ARBA" id="ARBA00022737"/>
    </source>
</evidence>
<keyword evidence="8 12" id="KW-0249">Electron transport</keyword>
<dbReference type="InterPro" id="IPR000813">
    <property type="entry name" value="7Fe_ferredoxin"/>
</dbReference>
<proteinExistence type="predicted"/>
<dbReference type="NCBIfam" id="NF045480">
    <property type="entry name" value="FdxA_Actino"/>
    <property type="match status" value="1"/>
</dbReference>
<evidence type="ECO:0000256" key="5">
    <source>
        <dbReference type="ARBA" id="ARBA00022485"/>
    </source>
</evidence>
<evidence type="ECO:0000256" key="6">
    <source>
        <dbReference type="ARBA" id="ARBA00022723"/>
    </source>
</evidence>
<evidence type="ECO:0000259" key="13">
    <source>
        <dbReference type="PROSITE" id="PS51379"/>
    </source>
</evidence>
<evidence type="ECO:0000313" key="14">
    <source>
        <dbReference type="EMBL" id="RJT83132.1"/>
    </source>
</evidence>
<dbReference type="EMBL" id="QZVT01000001">
    <property type="protein sequence ID" value="RJT83132.1"/>
    <property type="molecule type" value="Genomic_DNA"/>
</dbReference>
<dbReference type="InterPro" id="IPR054830">
    <property type="entry name" value="FdxA_Actino"/>
</dbReference>
<dbReference type="PANTHER" id="PTHR42859:SF2">
    <property type="entry name" value="FERREDOXIN"/>
    <property type="match status" value="1"/>
</dbReference>
<evidence type="ECO:0000256" key="3">
    <source>
        <dbReference type="ARBA" id="ARBA00013529"/>
    </source>
</evidence>
<dbReference type="AlphaFoldDB" id="A0A3A5M7J4"/>
<dbReference type="SUPFAM" id="SSF54862">
    <property type="entry name" value="4Fe-4S ferredoxins"/>
    <property type="match status" value="1"/>
</dbReference>
<dbReference type="OrthoDB" id="9803397at2"/>
<dbReference type="GO" id="GO:0046872">
    <property type="term" value="F:metal ion binding"/>
    <property type="evidence" value="ECO:0007669"/>
    <property type="project" value="UniProtKB-UniRule"/>
</dbReference>
<dbReference type="GO" id="GO:0051539">
    <property type="term" value="F:4 iron, 4 sulfur cluster binding"/>
    <property type="evidence" value="ECO:0007669"/>
    <property type="project" value="UniProtKB-UniRule"/>
</dbReference>
<evidence type="ECO:0000256" key="4">
    <source>
        <dbReference type="ARBA" id="ARBA00022448"/>
    </source>
</evidence>
<reference evidence="14 15" key="1">
    <citation type="submission" date="2018-09" db="EMBL/GenBank/DDBJ databases">
        <title>Novel species of Arthrobacter.</title>
        <authorList>
            <person name="Liu Q."/>
            <person name="Xin Y.-H."/>
        </authorList>
    </citation>
    <scope>NUCLEOTIDE SEQUENCE [LARGE SCALE GENOMIC DNA]</scope>
    <source>
        <strain evidence="14 15">Hz2</strain>
    </source>
</reference>
<dbReference type="PROSITE" id="PS00198">
    <property type="entry name" value="4FE4S_FER_1"/>
    <property type="match status" value="1"/>
</dbReference>
<dbReference type="PROSITE" id="PS51379">
    <property type="entry name" value="4FE4S_FER_2"/>
    <property type="match status" value="1"/>
</dbReference>
<protein>
    <recommendedName>
        <fullName evidence="3 12">Ferredoxin</fullName>
    </recommendedName>
</protein>
<dbReference type="InterPro" id="IPR017900">
    <property type="entry name" value="4Fe4S_Fe_S_CS"/>
</dbReference>
<keyword evidence="4 12" id="KW-0813">Transport</keyword>
<organism evidence="14 15">
    <name type="scientific">Arthrobacter cheniae</name>
    <dbReference type="NCBI Taxonomy" id="1258888"/>
    <lineage>
        <taxon>Bacteria</taxon>
        <taxon>Bacillati</taxon>
        <taxon>Actinomycetota</taxon>
        <taxon>Actinomycetes</taxon>
        <taxon>Micrococcales</taxon>
        <taxon>Micrococcaceae</taxon>
        <taxon>Arthrobacter</taxon>
    </lineage>
</organism>
<evidence type="ECO:0000313" key="15">
    <source>
        <dbReference type="Proteomes" id="UP000272560"/>
    </source>
</evidence>
<evidence type="ECO:0000256" key="10">
    <source>
        <dbReference type="ARBA" id="ARBA00023014"/>
    </source>
</evidence>